<keyword evidence="3" id="KW-1185">Reference proteome</keyword>
<keyword evidence="1" id="KW-0812">Transmembrane</keyword>
<dbReference type="RefSeq" id="WP_144813495.1">
    <property type="nucleotide sequence ID" value="NZ_VLKP01000004.1"/>
</dbReference>
<comment type="caution">
    <text evidence="2">The sequence shown here is derived from an EMBL/GenBank/DDBJ whole genome shotgun (WGS) entry which is preliminary data.</text>
</comment>
<feature type="transmembrane region" description="Helical" evidence="1">
    <location>
        <begin position="211"/>
        <end position="240"/>
    </location>
</feature>
<dbReference type="Pfam" id="PF09955">
    <property type="entry name" value="DUF2189"/>
    <property type="match status" value="1"/>
</dbReference>
<feature type="transmembrane region" description="Helical" evidence="1">
    <location>
        <begin position="41"/>
        <end position="60"/>
    </location>
</feature>
<gene>
    <name evidence="2" type="ORF">IP93_01304</name>
</gene>
<feature type="transmembrane region" description="Helical" evidence="1">
    <location>
        <begin position="164"/>
        <end position="190"/>
    </location>
</feature>
<keyword evidence="1" id="KW-1133">Transmembrane helix</keyword>
<dbReference type="Proteomes" id="UP000316471">
    <property type="component" value="Unassembled WGS sequence"/>
</dbReference>
<protein>
    <submittedName>
        <fullName evidence="2">Putative membrane protein</fullName>
    </submittedName>
</protein>
<accession>A0A562LWU1</accession>
<feature type="transmembrane region" description="Helical" evidence="1">
    <location>
        <begin position="117"/>
        <end position="144"/>
    </location>
</feature>
<organism evidence="2 3">
    <name type="scientific">Aerolutibacter ruishenii</name>
    <dbReference type="NCBI Taxonomy" id="686800"/>
    <lineage>
        <taxon>Bacteria</taxon>
        <taxon>Pseudomonadati</taxon>
        <taxon>Pseudomonadota</taxon>
        <taxon>Gammaproteobacteria</taxon>
        <taxon>Lysobacterales</taxon>
        <taxon>Lysobacteraceae</taxon>
        <taxon>Aerolutibacter</taxon>
    </lineage>
</organism>
<dbReference type="OrthoDB" id="5621705at2"/>
<feature type="transmembrane region" description="Helical" evidence="1">
    <location>
        <begin position="66"/>
        <end position="86"/>
    </location>
</feature>
<evidence type="ECO:0000313" key="2">
    <source>
        <dbReference type="EMBL" id="TWI12023.1"/>
    </source>
</evidence>
<dbReference type="EMBL" id="VLKP01000004">
    <property type="protein sequence ID" value="TWI12023.1"/>
    <property type="molecule type" value="Genomic_DNA"/>
</dbReference>
<dbReference type="AlphaFoldDB" id="A0A562LWU1"/>
<sequence length="256" mass="27199">MTTLHSGAMPSQSGHGTSHIALGEPFRWLSHGLRDVRRAPAVGLVYGLMITIMGWLVFALGNHPYFIAAAVSGFLLLGPILGAGLVEASRAMEAGETPTFDASLRGLGPHRQALERLAMVLLGIAAVWLLLSAWVLNATLGPIAPSLEQSLWDDTLRMLTSGQWYAWAIMGAVLAVASFSVSVIAVPLILDRDASAGEAMRGSLRAVARHPVACAEWALVIVALVAVGLATALLAFILIYPVLGHASWHAYRALRR</sequence>
<reference evidence="2 3" key="1">
    <citation type="journal article" date="2015" name="Stand. Genomic Sci.">
        <title>Genomic Encyclopedia of Bacterial and Archaeal Type Strains, Phase III: the genomes of soil and plant-associated and newly described type strains.</title>
        <authorList>
            <person name="Whitman W.B."/>
            <person name="Woyke T."/>
            <person name="Klenk H.P."/>
            <person name="Zhou Y."/>
            <person name="Lilburn T.G."/>
            <person name="Beck B.J."/>
            <person name="De Vos P."/>
            <person name="Vandamme P."/>
            <person name="Eisen J.A."/>
            <person name="Garrity G."/>
            <person name="Hugenholtz P."/>
            <person name="Kyrpides N.C."/>
        </authorList>
    </citation>
    <scope>NUCLEOTIDE SEQUENCE [LARGE SCALE GENOMIC DNA]</scope>
    <source>
        <strain evidence="2 3">CGMCC 1.10136</strain>
    </source>
</reference>
<name>A0A562LWU1_9GAMM</name>
<proteinExistence type="predicted"/>
<evidence type="ECO:0000313" key="3">
    <source>
        <dbReference type="Proteomes" id="UP000316471"/>
    </source>
</evidence>
<dbReference type="InterPro" id="IPR018692">
    <property type="entry name" value="DUF2189"/>
</dbReference>
<keyword evidence="1" id="KW-0472">Membrane</keyword>
<evidence type="ECO:0000256" key="1">
    <source>
        <dbReference type="SAM" id="Phobius"/>
    </source>
</evidence>